<feature type="region of interest" description="Disordered" evidence="1">
    <location>
        <begin position="76"/>
        <end position="95"/>
    </location>
</feature>
<dbReference type="WBParaSite" id="sdigi.contig1.g45.t1">
    <property type="protein sequence ID" value="sdigi.contig1.g45.t1"/>
    <property type="gene ID" value="sdigi.contig1.g45"/>
</dbReference>
<dbReference type="Proteomes" id="UP000887581">
    <property type="component" value="Unplaced"/>
</dbReference>
<name>A0A915PIG7_9BILA</name>
<proteinExistence type="predicted"/>
<sequence length="95" mass="10526">MLRKYSFRSAVANFMDSHLVLIGGDGQDEEKKIKDSLALPLEGREGKERKGETRRMTSGMRARDGDDGLRLISLHSEQHAEDWPSRAAAAAAATR</sequence>
<evidence type="ECO:0000256" key="1">
    <source>
        <dbReference type="SAM" id="MobiDB-lite"/>
    </source>
</evidence>
<protein>
    <submittedName>
        <fullName evidence="3">Uncharacterized protein</fullName>
    </submittedName>
</protein>
<keyword evidence="2" id="KW-1185">Reference proteome</keyword>
<reference evidence="3" key="1">
    <citation type="submission" date="2022-11" db="UniProtKB">
        <authorList>
            <consortium name="WormBaseParasite"/>
        </authorList>
    </citation>
    <scope>IDENTIFICATION</scope>
</reference>
<feature type="region of interest" description="Disordered" evidence="1">
    <location>
        <begin position="41"/>
        <end position="67"/>
    </location>
</feature>
<evidence type="ECO:0000313" key="3">
    <source>
        <dbReference type="WBParaSite" id="sdigi.contig1.g45.t1"/>
    </source>
</evidence>
<dbReference type="AlphaFoldDB" id="A0A915PIG7"/>
<feature type="compositionally biased region" description="Basic and acidic residues" evidence="1">
    <location>
        <begin position="42"/>
        <end position="67"/>
    </location>
</feature>
<accession>A0A915PIG7</accession>
<organism evidence="2 3">
    <name type="scientific">Setaria digitata</name>
    <dbReference type="NCBI Taxonomy" id="48799"/>
    <lineage>
        <taxon>Eukaryota</taxon>
        <taxon>Metazoa</taxon>
        <taxon>Ecdysozoa</taxon>
        <taxon>Nematoda</taxon>
        <taxon>Chromadorea</taxon>
        <taxon>Rhabditida</taxon>
        <taxon>Spirurina</taxon>
        <taxon>Spiruromorpha</taxon>
        <taxon>Filarioidea</taxon>
        <taxon>Setariidae</taxon>
        <taxon>Setaria</taxon>
    </lineage>
</organism>
<evidence type="ECO:0000313" key="2">
    <source>
        <dbReference type="Proteomes" id="UP000887581"/>
    </source>
</evidence>